<evidence type="ECO:0000256" key="1">
    <source>
        <dbReference type="SAM" id="Coils"/>
    </source>
</evidence>
<evidence type="ECO:0000313" key="3">
    <source>
        <dbReference type="Proteomes" id="UP001279734"/>
    </source>
</evidence>
<dbReference type="EMBL" id="BSYO01000033">
    <property type="protein sequence ID" value="GMH27783.1"/>
    <property type="molecule type" value="Genomic_DNA"/>
</dbReference>
<protein>
    <submittedName>
        <fullName evidence="2">Uncharacterized protein</fullName>
    </submittedName>
</protein>
<sequence length="67" mass="7886">MRIGIHQWKLWIGHLQQEVRSLSQNRVDPIALEEMKTKMEAAIAEAQLYKDQNLNLESKLQKARDEL</sequence>
<organism evidence="2 3">
    <name type="scientific">Nepenthes gracilis</name>
    <name type="common">Slender pitcher plant</name>
    <dbReference type="NCBI Taxonomy" id="150966"/>
    <lineage>
        <taxon>Eukaryota</taxon>
        <taxon>Viridiplantae</taxon>
        <taxon>Streptophyta</taxon>
        <taxon>Embryophyta</taxon>
        <taxon>Tracheophyta</taxon>
        <taxon>Spermatophyta</taxon>
        <taxon>Magnoliopsida</taxon>
        <taxon>eudicotyledons</taxon>
        <taxon>Gunneridae</taxon>
        <taxon>Pentapetalae</taxon>
        <taxon>Caryophyllales</taxon>
        <taxon>Nepenthaceae</taxon>
        <taxon>Nepenthes</taxon>
    </lineage>
</organism>
<gene>
    <name evidence="2" type="ORF">Nepgr_029626</name>
</gene>
<name>A0AAD3TCT3_NEPGR</name>
<proteinExistence type="predicted"/>
<accession>A0AAD3TCT3</accession>
<keyword evidence="1" id="KW-0175">Coiled coil</keyword>
<keyword evidence="3" id="KW-1185">Reference proteome</keyword>
<feature type="coiled-coil region" evidence="1">
    <location>
        <begin position="32"/>
        <end position="66"/>
    </location>
</feature>
<evidence type="ECO:0000313" key="2">
    <source>
        <dbReference type="EMBL" id="GMH27783.1"/>
    </source>
</evidence>
<dbReference type="AlphaFoldDB" id="A0AAD3TCT3"/>
<comment type="caution">
    <text evidence="2">The sequence shown here is derived from an EMBL/GenBank/DDBJ whole genome shotgun (WGS) entry which is preliminary data.</text>
</comment>
<dbReference type="Proteomes" id="UP001279734">
    <property type="component" value="Unassembled WGS sequence"/>
</dbReference>
<reference evidence="2" key="1">
    <citation type="submission" date="2023-05" db="EMBL/GenBank/DDBJ databases">
        <title>Nepenthes gracilis genome sequencing.</title>
        <authorList>
            <person name="Fukushima K."/>
        </authorList>
    </citation>
    <scope>NUCLEOTIDE SEQUENCE</scope>
    <source>
        <strain evidence="2">SING2019-196</strain>
    </source>
</reference>